<dbReference type="VEuPathDB" id="FungiDB:Malapachy_1168"/>
<reference evidence="2 3" key="1">
    <citation type="submission" date="2015-07" db="EMBL/GenBank/DDBJ databases">
        <title>Draft Genome Sequence of Malassezia furfur CBS1878 and Malassezia pachydermatis CBS1879.</title>
        <authorList>
            <person name="Triana S."/>
            <person name="Ohm R."/>
            <person name="Gonzalez A."/>
            <person name="DeCock H."/>
            <person name="Restrepo S."/>
            <person name="Celis A."/>
        </authorList>
    </citation>
    <scope>NUCLEOTIDE SEQUENCE [LARGE SCALE GENOMIC DNA]</scope>
    <source>
        <strain evidence="2 3">CBS 1879</strain>
    </source>
</reference>
<dbReference type="GO" id="GO:0008233">
    <property type="term" value="F:peptidase activity"/>
    <property type="evidence" value="ECO:0007669"/>
    <property type="project" value="InterPro"/>
</dbReference>
<sequence>MVEPGAPSMSVGARATVVLVPLAVCFIVSFDSSKAALLTPLAFLPTALFYYVWVRQCQHMPARRAYLNGLIWIYVLMGSLGTIVLSIAQLSAHFLTVSFLLGDAAPAYWIEFLRGTAEGLTHEERMRRADMAATWQNWVLMLLFSYVMAGGMEEILKYMPILYARRQCNKHKACRREPMYIDFSIAGGLGLVTVECIGYIVDTCHSGLPGWVAPLVTLAQRQVAGTMGHVVVSLLTSYRAARADRRTLSSSWFRILLPAFVLHGSAIMAVFVACTVQGHVGWVHPTEVISIIGLSPSLA</sequence>
<dbReference type="AlphaFoldDB" id="A0A0M9VPK3"/>
<keyword evidence="1" id="KW-0472">Membrane</keyword>
<dbReference type="GeneID" id="28727553"/>
<dbReference type="OrthoDB" id="125546at2759"/>
<keyword evidence="3" id="KW-1185">Reference proteome</keyword>
<feature type="transmembrane region" description="Helical" evidence="1">
    <location>
        <begin position="221"/>
        <end position="240"/>
    </location>
</feature>
<evidence type="ECO:0000313" key="3">
    <source>
        <dbReference type="Proteomes" id="UP000037751"/>
    </source>
</evidence>
<feature type="transmembrane region" description="Helical" evidence="1">
    <location>
        <begin position="36"/>
        <end position="53"/>
    </location>
</feature>
<comment type="caution">
    <text evidence="2">The sequence shown here is derived from an EMBL/GenBank/DDBJ whole genome shotgun (WGS) entry which is preliminary data.</text>
</comment>
<gene>
    <name evidence="2" type="ORF">Malapachy_1168</name>
</gene>
<dbReference type="Pfam" id="PF13367">
    <property type="entry name" value="PrsW-protease"/>
    <property type="match status" value="1"/>
</dbReference>
<dbReference type="InterPro" id="IPR026898">
    <property type="entry name" value="PrsW"/>
</dbReference>
<dbReference type="RefSeq" id="XP_017992145.1">
    <property type="nucleotide sequence ID" value="XM_018135678.1"/>
</dbReference>
<feature type="transmembrane region" description="Helical" evidence="1">
    <location>
        <begin position="252"/>
        <end position="273"/>
    </location>
</feature>
<feature type="transmembrane region" description="Helical" evidence="1">
    <location>
        <begin position="65"/>
        <end position="88"/>
    </location>
</feature>
<protein>
    <submittedName>
        <fullName evidence="2">Binding-protein-dependent transport systems inner membrane component</fullName>
    </submittedName>
</protein>
<dbReference type="STRING" id="77020.A0A0M9VPK3"/>
<dbReference type="Proteomes" id="UP000037751">
    <property type="component" value="Unassembled WGS sequence"/>
</dbReference>
<feature type="transmembrane region" description="Helical" evidence="1">
    <location>
        <begin position="138"/>
        <end position="159"/>
    </location>
</feature>
<proteinExistence type="predicted"/>
<keyword evidence="1" id="KW-0812">Transmembrane</keyword>
<evidence type="ECO:0000313" key="2">
    <source>
        <dbReference type="EMBL" id="KOS14513.1"/>
    </source>
</evidence>
<dbReference type="EMBL" id="LGAV01000003">
    <property type="protein sequence ID" value="KOS14513.1"/>
    <property type="molecule type" value="Genomic_DNA"/>
</dbReference>
<accession>A0A0M9VPK3</accession>
<name>A0A0M9VPK3_9BASI</name>
<organism evidence="2 3">
    <name type="scientific">Malassezia pachydermatis</name>
    <dbReference type="NCBI Taxonomy" id="77020"/>
    <lineage>
        <taxon>Eukaryota</taxon>
        <taxon>Fungi</taxon>
        <taxon>Dikarya</taxon>
        <taxon>Basidiomycota</taxon>
        <taxon>Ustilaginomycotina</taxon>
        <taxon>Malasseziomycetes</taxon>
        <taxon>Malasseziales</taxon>
        <taxon>Malasseziaceae</taxon>
        <taxon>Malassezia</taxon>
    </lineage>
</organism>
<keyword evidence="1" id="KW-1133">Transmembrane helix</keyword>
<evidence type="ECO:0000256" key="1">
    <source>
        <dbReference type="SAM" id="Phobius"/>
    </source>
</evidence>
<feature type="transmembrane region" description="Helical" evidence="1">
    <location>
        <begin position="180"/>
        <end position="201"/>
    </location>
</feature>
<feature type="transmembrane region" description="Helical" evidence="1">
    <location>
        <begin position="12"/>
        <end position="30"/>
    </location>
</feature>